<dbReference type="InterPro" id="IPR039171">
    <property type="entry name" value="Cwc2/Slt11"/>
</dbReference>
<dbReference type="EMBL" id="JAEPRD010000056">
    <property type="protein sequence ID" value="KAG2202912.1"/>
    <property type="molecule type" value="Genomic_DNA"/>
</dbReference>
<dbReference type="PANTHER" id="PTHR14089">
    <property type="entry name" value="PRE-MRNA-SPLICING FACTOR RBM22"/>
    <property type="match status" value="1"/>
</dbReference>
<dbReference type="GO" id="GO:0010468">
    <property type="term" value="P:regulation of gene expression"/>
    <property type="evidence" value="ECO:0007669"/>
    <property type="project" value="UniProtKB-ARBA"/>
</dbReference>
<dbReference type="Proteomes" id="UP000603453">
    <property type="component" value="Unassembled WGS sequence"/>
</dbReference>
<protein>
    <recommendedName>
        <fullName evidence="5">RRM domain-containing protein</fullName>
    </recommendedName>
</protein>
<name>A0A8H7V2C9_9FUNG</name>
<dbReference type="InterPro" id="IPR035979">
    <property type="entry name" value="RBD_domain_sf"/>
</dbReference>
<dbReference type="InterPro" id="IPR000504">
    <property type="entry name" value="RRM_dom"/>
</dbReference>
<feature type="compositionally biased region" description="Pro residues" evidence="4">
    <location>
        <begin position="568"/>
        <end position="578"/>
    </location>
</feature>
<keyword evidence="1" id="KW-0677">Repeat</keyword>
<dbReference type="GO" id="GO:0051252">
    <property type="term" value="P:regulation of RNA metabolic process"/>
    <property type="evidence" value="ECO:0007669"/>
    <property type="project" value="UniProtKB-ARBA"/>
</dbReference>
<comment type="caution">
    <text evidence="6">The sequence shown here is derived from an EMBL/GenBank/DDBJ whole genome shotgun (WGS) entry which is preliminary data.</text>
</comment>
<dbReference type="GO" id="GO:0010494">
    <property type="term" value="C:cytoplasmic stress granule"/>
    <property type="evidence" value="ECO:0007669"/>
    <property type="project" value="TreeGrafter"/>
</dbReference>
<organism evidence="6 7">
    <name type="scientific">Mucor saturninus</name>
    <dbReference type="NCBI Taxonomy" id="64648"/>
    <lineage>
        <taxon>Eukaryota</taxon>
        <taxon>Fungi</taxon>
        <taxon>Fungi incertae sedis</taxon>
        <taxon>Mucoromycota</taxon>
        <taxon>Mucoromycotina</taxon>
        <taxon>Mucoromycetes</taxon>
        <taxon>Mucorales</taxon>
        <taxon>Mucorineae</taxon>
        <taxon>Mucoraceae</taxon>
        <taxon>Mucor</taxon>
    </lineage>
</organism>
<keyword evidence="2 3" id="KW-0694">RNA-binding</keyword>
<feature type="domain" description="RRM" evidence="5">
    <location>
        <begin position="104"/>
        <end position="177"/>
    </location>
</feature>
<dbReference type="Gene3D" id="3.30.70.330">
    <property type="match status" value="4"/>
</dbReference>
<evidence type="ECO:0000313" key="7">
    <source>
        <dbReference type="Proteomes" id="UP000603453"/>
    </source>
</evidence>
<feature type="region of interest" description="Disordered" evidence="4">
    <location>
        <begin position="486"/>
        <end position="512"/>
    </location>
</feature>
<feature type="domain" description="RRM" evidence="5">
    <location>
        <begin position="194"/>
        <end position="265"/>
    </location>
</feature>
<evidence type="ECO:0000256" key="1">
    <source>
        <dbReference type="ARBA" id="ARBA00022737"/>
    </source>
</evidence>
<dbReference type="PANTHER" id="PTHR14089:SF8">
    <property type="entry name" value="RNA-BINDING PROTEIN MRN1"/>
    <property type="match status" value="1"/>
</dbReference>
<dbReference type="Pfam" id="PF00076">
    <property type="entry name" value="RRM_1"/>
    <property type="match status" value="2"/>
</dbReference>
<dbReference type="SMART" id="SM00360">
    <property type="entry name" value="RRM"/>
    <property type="match status" value="4"/>
</dbReference>
<feature type="domain" description="RRM" evidence="5">
    <location>
        <begin position="321"/>
        <end position="394"/>
    </location>
</feature>
<feature type="domain" description="RRM" evidence="5">
    <location>
        <begin position="411"/>
        <end position="495"/>
    </location>
</feature>
<keyword evidence="7" id="KW-1185">Reference proteome</keyword>
<evidence type="ECO:0000256" key="3">
    <source>
        <dbReference type="PROSITE-ProRule" id="PRU00176"/>
    </source>
</evidence>
<gene>
    <name evidence="6" type="ORF">INT47_008944</name>
</gene>
<reference evidence="6" key="1">
    <citation type="submission" date="2020-12" db="EMBL/GenBank/DDBJ databases">
        <title>Metabolic potential, ecology and presence of endohyphal bacteria is reflected in genomic diversity of Mucoromycotina.</title>
        <authorList>
            <person name="Muszewska A."/>
            <person name="Okrasinska A."/>
            <person name="Steczkiewicz K."/>
            <person name="Drgas O."/>
            <person name="Orlowska M."/>
            <person name="Perlinska-Lenart U."/>
            <person name="Aleksandrzak-Piekarczyk T."/>
            <person name="Szatraj K."/>
            <person name="Zielenkiewicz U."/>
            <person name="Pilsyk S."/>
            <person name="Malc E."/>
            <person name="Mieczkowski P."/>
            <person name="Kruszewska J.S."/>
            <person name="Biernat P."/>
            <person name="Pawlowska J."/>
        </authorList>
    </citation>
    <scope>NUCLEOTIDE SEQUENCE</scope>
    <source>
        <strain evidence="6">WA0000017839</strain>
    </source>
</reference>
<dbReference type="AlphaFoldDB" id="A0A8H7V2C9"/>
<dbReference type="FunFam" id="3.30.70.330:FF:000120">
    <property type="entry name" value="Negative regulator of differentiation 1"/>
    <property type="match status" value="1"/>
</dbReference>
<evidence type="ECO:0000256" key="2">
    <source>
        <dbReference type="ARBA" id="ARBA00022884"/>
    </source>
</evidence>
<sequence length="578" mass="63746">MKRHSDISQAALNEPTVENKRPRYAPSGYGDVYTQYGMMAQIAHGSSFPQPTPQSQYAIMSQYAQGSPFGQPPLPENGYGHPLYSMYGASHPSTASIMGGEATRTIYLGNVTKEMKLQDIFNYVRHGVVESFRTCYEKNCAFLAFVEPSQAQKFFQEYLTKKITVNNINIKLGWGKPTTIPITLKIQIQGGATRCVYLGRINDTHTEEFIREAASQYGPLEQIKILAEKNIAFVHFLSIMAAAKCVGALSKEPGWEGVKVNYGKDRCANYFDYSNPYGFQNLQQTQQQQQQQHLAYDPFCPYSPQEPIAGPVIGADAASRRTLYLGNIHPDAKTEDLCNIIRGGNLVKMKFIQDKHIAFVTFLDAMTAMSVYNYARDTGLVIRGRKLRVGFGKPSSISTHVARAIQQGATRNVYIGNIPNSLTVEKLKEDFSSFGEIELVNAFMEKRCAFVNFVCIENAVLAIHTMRSNPDYSGYTLNYGKDRCGNPYKPSSARKPVADAPPHDTSHPAHNTTDATVTTAAATANGDVTAADADAIEATTQNKKHVDEHEDGAITTEKPTSIVDDIPEPPPPSTAFTV</sequence>
<evidence type="ECO:0000256" key="4">
    <source>
        <dbReference type="SAM" id="MobiDB-lite"/>
    </source>
</evidence>
<dbReference type="SUPFAM" id="SSF54928">
    <property type="entry name" value="RNA-binding domain, RBD"/>
    <property type="match status" value="2"/>
</dbReference>
<dbReference type="GO" id="GO:0000398">
    <property type="term" value="P:mRNA splicing, via spliceosome"/>
    <property type="evidence" value="ECO:0007669"/>
    <property type="project" value="TreeGrafter"/>
</dbReference>
<dbReference type="PROSITE" id="PS50102">
    <property type="entry name" value="RRM"/>
    <property type="match status" value="4"/>
</dbReference>
<evidence type="ECO:0000313" key="6">
    <source>
        <dbReference type="EMBL" id="KAG2202912.1"/>
    </source>
</evidence>
<dbReference type="InterPro" id="IPR012677">
    <property type="entry name" value="Nucleotide-bd_a/b_plait_sf"/>
</dbReference>
<dbReference type="GO" id="GO:0003729">
    <property type="term" value="F:mRNA binding"/>
    <property type="evidence" value="ECO:0007669"/>
    <property type="project" value="TreeGrafter"/>
</dbReference>
<dbReference type="OrthoDB" id="6407164at2759"/>
<proteinExistence type="predicted"/>
<feature type="region of interest" description="Disordered" evidence="4">
    <location>
        <begin position="539"/>
        <end position="578"/>
    </location>
</feature>
<feature type="region of interest" description="Disordered" evidence="4">
    <location>
        <begin position="1"/>
        <end position="25"/>
    </location>
</feature>
<evidence type="ECO:0000259" key="5">
    <source>
        <dbReference type="PROSITE" id="PS50102"/>
    </source>
</evidence>
<accession>A0A8H7V2C9</accession>